<sequence length="227" mass="25094">MQAIRRPLSSIFKAQKTVTYGLSASRHAELPVPVHRQFTTFASGSLRYASPAQNLRRVHVRTISYSSIPTSIVRVFRVPITVVLVGTGVYWYASYKFEELKRWALACLNNVMLDLALKAVGSRVSEVKLPEIPETWVNDVQVIATNILKSTTNGLNDVGSRIQEVKLPDISETGAGKLIKNLFGGQQHKEGAGENEGSEGERQSDKKRSTDAESEIVDEKDRPPSAQ</sequence>
<feature type="transmembrane region" description="Helical" evidence="2">
    <location>
        <begin position="75"/>
        <end position="93"/>
    </location>
</feature>
<keyword evidence="2" id="KW-0812">Transmembrane</keyword>
<accession>A0AA39MWT9</accession>
<dbReference type="Proteomes" id="UP001175226">
    <property type="component" value="Unassembled WGS sequence"/>
</dbReference>
<reference evidence="3" key="1">
    <citation type="submission" date="2023-06" db="EMBL/GenBank/DDBJ databases">
        <authorList>
            <consortium name="Lawrence Berkeley National Laboratory"/>
            <person name="Ahrendt S."/>
            <person name="Sahu N."/>
            <person name="Indic B."/>
            <person name="Wong-Bajracharya J."/>
            <person name="Merenyi Z."/>
            <person name="Ke H.-M."/>
            <person name="Monk M."/>
            <person name="Kocsube S."/>
            <person name="Drula E."/>
            <person name="Lipzen A."/>
            <person name="Balint B."/>
            <person name="Henrissat B."/>
            <person name="Andreopoulos B."/>
            <person name="Martin F.M."/>
            <person name="Harder C.B."/>
            <person name="Rigling D."/>
            <person name="Ford K.L."/>
            <person name="Foster G.D."/>
            <person name="Pangilinan J."/>
            <person name="Papanicolaou A."/>
            <person name="Barry K."/>
            <person name="LaButti K."/>
            <person name="Viragh M."/>
            <person name="Koriabine M."/>
            <person name="Yan M."/>
            <person name="Riley R."/>
            <person name="Champramary S."/>
            <person name="Plett K.L."/>
            <person name="Tsai I.J."/>
            <person name="Slot J."/>
            <person name="Sipos G."/>
            <person name="Plett J."/>
            <person name="Nagy L.G."/>
            <person name="Grigoriev I.V."/>
        </authorList>
    </citation>
    <scope>NUCLEOTIDE SEQUENCE</scope>
    <source>
        <strain evidence="3">FPL87.14</strain>
    </source>
</reference>
<gene>
    <name evidence="3" type="ORF">EV421DRAFT_1777851</name>
</gene>
<evidence type="ECO:0000256" key="1">
    <source>
        <dbReference type="SAM" id="MobiDB-lite"/>
    </source>
</evidence>
<keyword evidence="4" id="KW-1185">Reference proteome</keyword>
<keyword evidence="2" id="KW-0472">Membrane</keyword>
<proteinExistence type="predicted"/>
<name>A0AA39MWT9_9AGAR</name>
<evidence type="ECO:0000313" key="4">
    <source>
        <dbReference type="Proteomes" id="UP001175226"/>
    </source>
</evidence>
<evidence type="ECO:0000313" key="3">
    <source>
        <dbReference type="EMBL" id="KAK0449971.1"/>
    </source>
</evidence>
<comment type="caution">
    <text evidence="3">The sequence shown here is derived from an EMBL/GenBank/DDBJ whole genome shotgun (WGS) entry which is preliminary data.</text>
</comment>
<dbReference type="EMBL" id="JAUEPT010000007">
    <property type="protein sequence ID" value="KAK0449971.1"/>
    <property type="molecule type" value="Genomic_DNA"/>
</dbReference>
<protein>
    <submittedName>
        <fullName evidence="3">Uncharacterized protein</fullName>
    </submittedName>
</protein>
<organism evidence="3 4">
    <name type="scientific">Armillaria borealis</name>
    <dbReference type="NCBI Taxonomy" id="47425"/>
    <lineage>
        <taxon>Eukaryota</taxon>
        <taxon>Fungi</taxon>
        <taxon>Dikarya</taxon>
        <taxon>Basidiomycota</taxon>
        <taxon>Agaricomycotina</taxon>
        <taxon>Agaricomycetes</taxon>
        <taxon>Agaricomycetidae</taxon>
        <taxon>Agaricales</taxon>
        <taxon>Marasmiineae</taxon>
        <taxon>Physalacriaceae</taxon>
        <taxon>Armillaria</taxon>
    </lineage>
</organism>
<feature type="region of interest" description="Disordered" evidence="1">
    <location>
        <begin position="184"/>
        <end position="227"/>
    </location>
</feature>
<dbReference type="AlphaFoldDB" id="A0AA39MWT9"/>
<evidence type="ECO:0000256" key="2">
    <source>
        <dbReference type="SAM" id="Phobius"/>
    </source>
</evidence>
<keyword evidence="2" id="KW-1133">Transmembrane helix</keyword>
<feature type="compositionally biased region" description="Basic and acidic residues" evidence="1">
    <location>
        <begin position="199"/>
        <end position="227"/>
    </location>
</feature>